<sequence length="289" mass="34278">MHLSRRFKKPGQEFQKQTREFRDLTKIQTYYNFGVYAAIFGLAFLSVPLYRIYCEHTGLVGDYSQKDYSAYNKDVNKHRKFAIAFKAESDPEVNWEFEQVQDKLYVNAGETALMFYRAYNAEPDPVIGFSTYQVFPEEAQAYFSKIQCFCFNQQLLNPKEELQLPLYFYLEPEILEDKFLEDVNEIRVVYTFIKCLKQDMLKYVEEELERVKQNKAYLEDLRAKKRVQDRLAGKEVEEIAHLRENISNSKQGIELLELKKMELLKEQAIEESKNKNKNKIQDQDKPAKV</sequence>
<dbReference type="FunCoup" id="A0A0V0QT20">
    <property type="interactions" value="253"/>
</dbReference>
<keyword evidence="4 7" id="KW-1133">Transmembrane helix</keyword>
<evidence type="ECO:0000256" key="3">
    <source>
        <dbReference type="ARBA" id="ARBA00022692"/>
    </source>
</evidence>
<comment type="subcellular location">
    <subcellularLocation>
        <location evidence="2">Mitochondrion inner membrane</location>
        <topology evidence="2">Single-pass membrane protein</topology>
        <orientation evidence="2">Intermembrane side</orientation>
    </subcellularLocation>
</comment>
<dbReference type="AlphaFoldDB" id="A0A0V0QT20"/>
<name>A0A0V0QT20_PSEPJ</name>
<dbReference type="InterPro" id="IPR007533">
    <property type="entry name" value="Cyt_c_oxidase_assmbl_CtaG"/>
</dbReference>
<dbReference type="InParanoid" id="A0A0V0QT20"/>
<dbReference type="InterPro" id="IPR023471">
    <property type="entry name" value="CtaG/Cox11_dom_sf"/>
</dbReference>
<keyword evidence="6" id="KW-0175">Coiled coil</keyword>
<accession>A0A0V0QT20</accession>
<evidence type="ECO:0000256" key="7">
    <source>
        <dbReference type="SAM" id="Phobius"/>
    </source>
</evidence>
<protein>
    <submittedName>
        <fullName evidence="8">Cytochrome c oxidase assembly protein CtaG/Cox11, domain</fullName>
    </submittedName>
</protein>
<dbReference type="PANTHER" id="PTHR21320">
    <property type="entry name" value="CYTOCHROME C OXIDASE ASSEMBLY PROTEIN COX11-RELATED"/>
    <property type="match status" value="1"/>
</dbReference>
<dbReference type="GO" id="GO:0005743">
    <property type="term" value="C:mitochondrial inner membrane"/>
    <property type="evidence" value="ECO:0007669"/>
    <property type="project" value="UniProtKB-SubCell"/>
</dbReference>
<dbReference type="OMA" id="IYFYLEP"/>
<evidence type="ECO:0000256" key="4">
    <source>
        <dbReference type="ARBA" id="ARBA00022989"/>
    </source>
</evidence>
<keyword evidence="3 7" id="KW-0812">Transmembrane</keyword>
<keyword evidence="5 7" id="KW-0472">Membrane</keyword>
<evidence type="ECO:0000256" key="6">
    <source>
        <dbReference type="SAM" id="Coils"/>
    </source>
</evidence>
<evidence type="ECO:0000256" key="5">
    <source>
        <dbReference type="ARBA" id="ARBA00023136"/>
    </source>
</evidence>
<evidence type="ECO:0000256" key="2">
    <source>
        <dbReference type="ARBA" id="ARBA00004243"/>
    </source>
</evidence>
<dbReference type="SUPFAM" id="SSF110111">
    <property type="entry name" value="Ctag/Cox11"/>
    <property type="match status" value="1"/>
</dbReference>
<dbReference type="OrthoDB" id="1704689at2759"/>
<organism evidence="8 9">
    <name type="scientific">Pseudocohnilembus persalinus</name>
    <name type="common">Ciliate</name>
    <dbReference type="NCBI Taxonomy" id="266149"/>
    <lineage>
        <taxon>Eukaryota</taxon>
        <taxon>Sar</taxon>
        <taxon>Alveolata</taxon>
        <taxon>Ciliophora</taxon>
        <taxon>Intramacronucleata</taxon>
        <taxon>Oligohymenophorea</taxon>
        <taxon>Scuticociliatia</taxon>
        <taxon>Philasterida</taxon>
        <taxon>Pseudocohnilembidae</taxon>
        <taxon>Pseudocohnilembus</taxon>
    </lineage>
</organism>
<gene>
    <name evidence="8" type="ORF">PPERSA_06666</name>
</gene>
<evidence type="ECO:0000256" key="1">
    <source>
        <dbReference type="ARBA" id="ARBA00004007"/>
    </source>
</evidence>
<reference evidence="8 9" key="1">
    <citation type="journal article" date="2015" name="Sci. Rep.">
        <title>Genome of the facultative scuticociliatosis pathogen Pseudocohnilembus persalinus provides insight into its virulence through horizontal gene transfer.</title>
        <authorList>
            <person name="Xiong J."/>
            <person name="Wang G."/>
            <person name="Cheng J."/>
            <person name="Tian M."/>
            <person name="Pan X."/>
            <person name="Warren A."/>
            <person name="Jiang C."/>
            <person name="Yuan D."/>
            <person name="Miao W."/>
        </authorList>
    </citation>
    <scope>NUCLEOTIDE SEQUENCE [LARGE SCALE GENOMIC DNA]</scope>
    <source>
        <strain evidence="8">36N120E</strain>
    </source>
</reference>
<feature type="transmembrane region" description="Helical" evidence="7">
    <location>
        <begin position="29"/>
        <end position="50"/>
    </location>
</feature>
<evidence type="ECO:0000313" key="8">
    <source>
        <dbReference type="EMBL" id="KRX05032.1"/>
    </source>
</evidence>
<comment type="function">
    <text evidence="1">Exerts its effect at some terminal stage of cytochrome c oxidase synthesis, probably by being involved in the insertion of the copper B into subunit I.</text>
</comment>
<comment type="caution">
    <text evidence="8">The sequence shown here is derived from an EMBL/GenBank/DDBJ whole genome shotgun (WGS) entry which is preliminary data.</text>
</comment>
<dbReference type="PANTHER" id="PTHR21320:SF3">
    <property type="entry name" value="CYTOCHROME C OXIDASE ASSEMBLY PROTEIN COX11, MITOCHONDRIAL-RELATED"/>
    <property type="match status" value="1"/>
</dbReference>
<proteinExistence type="predicted"/>
<dbReference type="Gene3D" id="2.60.370.10">
    <property type="entry name" value="Ctag/Cox11"/>
    <property type="match status" value="1"/>
</dbReference>
<dbReference type="Proteomes" id="UP000054937">
    <property type="component" value="Unassembled WGS sequence"/>
</dbReference>
<feature type="coiled-coil region" evidence="6">
    <location>
        <begin position="201"/>
        <end position="278"/>
    </location>
</feature>
<dbReference type="EMBL" id="LDAU01000110">
    <property type="protein sequence ID" value="KRX05032.1"/>
    <property type="molecule type" value="Genomic_DNA"/>
</dbReference>
<dbReference type="GO" id="GO:0005507">
    <property type="term" value="F:copper ion binding"/>
    <property type="evidence" value="ECO:0007669"/>
    <property type="project" value="InterPro"/>
</dbReference>
<keyword evidence="9" id="KW-1185">Reference proteome</keyword>
<evidence type="ECO:0000313" key="9">
    <source>
        <dbReference type="Proteomes" id="UP000054937"/>
    </source>
</evidence>
<dbReference type="Pfam" id="PF04442">
    <property type="entry name" value="CtaG_Cox11"/>
    <property type="match status" value="1"/>
</dbReference>